<feature type="domain" description="Histidine kinase/HSP90-like ATPase" evidence="1">
    <location>
        <begin position="10"/>
        <end position="54"/>
    </location>
</feature>
<dbReference type="InterPro" id="IPR003594">
    <property type="entry name" value="HATPase_dom"/>
</dbReference>
<keyword evidence="3" id="KW-1185">Reference proteome</keyword>
<evidence type="ECO:0000259" key="1">
    <source>
        <dbReference type="Pfam" id="PF02518"/>
    </source>
</evidence>
<keyword evidence="2" id="KW-0418">Kinase</keyword>
<proteinExistence type="predicted"/>
<dbReference type="EMBL" id="FNIA01000007">
    <property type="protein sequence ID" value="SDM77500.1"/>
    <property type="molecule type" value="Genomic_DNA"/>
</dbReference>
<accession>A0A1G9VZ31</accession>
<evidence type="ECO:0000313" key="3">
    <source>
        <dbReference type="Proteomes" id="UP000199370"/>
    </source>
</evidence>
<gene>
    <name evidence="2" type="ORF">SAMN05192554_10772</name>
</gene>
<dbReference type="Proteomes" id="UP000199370">
    <property type="component" value="Unassembled WGS sequence"/>
</dbReference>
<name>A0A1G9VZ31_9EURY</name>
<dbReference type="GO" id="GO:0016301">
    <property type="term" value="F:kinase activity"/>
    <property type="evidence" value="ECO:0007669"/>
    <property type="project" value="UniProtKB-KW"/>
</dbReference>
<dbReference type="Gene3D" id="3.30.565.10">
    <property type="entry name" value="Histidine kinase-like ATPase, C-terminal domain"/>
    <property type="match status" value="1"/>
</dbReference>
<dbReference type="RefSeq" id="WP_089732559.1">
    <property type="nucleotide sequence ID" value="NZ_FNIA01000007.1"/>
</dbReference>
<protein>
    <submittedName>
        <fullName evidence="2">Histidine kinase-, DNA gyrase B-, and HSP90-like ATPase</fullName>
    </submittedName>
</protein>
<dbReference type="InterPro" id="IPR036890">
    <property type="entry name" value="HATPase_C_sf"/>
</dbReference>
<dbReference type="AlphaFoldDB" id="A0A1G9VZ31"/>
<organism evidence="2 3">
    <name type="scientific">Haloarchaeobius iranensis</name>
    <dbReference type="NCBI Taxonomy" id="996166"/>
    <lineage>
        <taxon>Archaea</taxon>
        <taxon>Methanobacteriati</taxon>
        <taxon>Methanobacteriota</taxon>
        <taxon>Stenosarchaea group</taxon>
        <taxon>Halobacteria</taxon>
        <taxon>Halobacteriales</taxon>
        <taxon>Halorubellaceae</taxon>
        <taxon>Haloarchaeobius</taxon>
    </lineage>
</organism>
<sequence>MPVSRIQAGEFTTDAEGSGLGLSVVQSIADAHDCEVRVAESEPGGARFEFVAPAAAVAAPSSSADD</sequence>
<keyword evidence="2" id="KW-0808">Transferase</keyword>
<dbReference type="SUPFAM" id="SSF55874">
    <property type="entry name" value="ATPase domain of HSP90 chaperone/DNA topoisomerase II/histidine kinase"/>
    <property type="match status" value="1"/>
</dbReference>
<dbReference type="OrthoDB" id="8127at2157"/>
<evidence type="ECO:0000313" key="2">
    <source>
        <dbReference type="EMBL" id="SDM77500.1"/>
    </source>
</evidence>
<reference evidence="2 3" key="1">
    <citation type="submission" date="2016-10" db="EMBL/GenBank/DDBJ databases">
        <authorList>
            <person name="de Groot N.N."/>
        </authorList>
    </citation>
    <scope>NUCLEOTIDE SEQUENCE [LARGE SCALE GENOMIC DNA]</scope>
    <source>
        <strain evidence="3">EB21,IBRC-M 10013,KCTC 4048</strain>
    </source>
</reference>
<dbReference type="Pfam" id="PF02518">
    <property type="entry name" value="HATPase_c"/>
    <property type="match status" value="1"/>
</dbReference>
<dbReference type="STRING" id="996166.SAMN05192554_10772"/>